<keyword evidence="1" id="KW-1133">Transmembrane helix</keyword>
<proteinExistence type="predicted"/>
<organism evidence="2 3">
    <name type="scientific">Paracidovorax citrulli</name>
    <name type="common">Acidovorax citrulli</name>
    <dbReference type="NCBI Taxonomy" id="80869"/>
    <lineage>
        <taxon>Bacteria</taxon>
        <taxon>Pseudomonadati</taxon>
        <taxon>Pseudomonadota</taxon>
        <taxon>Betaproteobacteria</taxon>
        <taxon>Burkholderiales</taxon>
        <taxon>Comamonadaceae</taxon>
        <taxon>Paracidovorax</taxon>
    </lineage>
</organism>
<name>A0ABY9AV99_PARCI</name>
<dbReference type="Proteomes" id="UP001242732">
    <property type="component" value="Chromosome"/>
</dbReference>
<reference evidence="2 3" key="1">
    <citation type="submission" date="2023-06" db="EMBL/GenBank/DDBJ databases">
        <authorList>
            <person name="Ham H."/>
            <person name="Park D.S."/>
        </authorList>
    </citation>
    <scope>NUCLEOTIDE SEQUENCE [LARGE SCALE GENOMIC DNA]</scope>
    <source>
        <strain evidence="2 3">KACC 17005</strain>
    </source>
</reference>
<keyword evidence="3" id="KW-1185">Reference proteome</keyword>
<protein>
    <submittedName>
        <fullName evidence="2">Uncharacterized protein</fullName>
    </submittedName>
</protein>
<evidence type="ECO:0000313" key="2">
    <source>
        <dbReference type="EMBL" id="WIY50856.1"/>
    </source>
</evidence>
<feature type="transmembrane region" description="Helical" evidence="1">
    <location>
        <begin position="40"/>
        <end position="64"/>
    </location>
</feature>
<evidence type="ECO:0000256" key="1">
    <source>
        <dbReference type="SAM" id="Phobius"/>
    </source>
</evidence>
<dbReference type="EMBL" id="CP127363">
    <property type="protein sequence ID" value="WIY50856.1"/>
    <property type="molecule type" value="Genomic_DNA"/>
</dbReference>
<gene>
    <name evidence="2" type="ORF">QRO08_09925</name>
</gene>
<dbReference type="RefSeq" id="WP_041827391.1">
    <property type="nucleotide sequence ID" value="NZ_CP023687.1"/>
</dbReference>
<dbReference type="GeneID" id="79792360"/>
<keyword evidence="1" id="KW-0812">Transmembrane</keyword>
<sequence length="70" mass="7440">MHILVCNVAQAPCPPDQQALLSFTQAEDFAALGLTPEVVAAAYVFGAGSVVLWWFLGYCISLAIKLISKA</sequence>
<keyword evidence="1" id="KW-0472">Membrane</keyword>
<accession>A0ABY9AV99</accession>
<evidence type="ECO:0000313" key="3">
    <source>
        <dbReference type="Proteomes" id="UP001242732"/>
    </source>
</evidence>